<dbReference type="PANTHER" id="PTHR42858:SF1">
    <property type="entry name" value="LD15494P"/>
    <property type="match status" value="1"/>
</dbReference>
<evidence type="ECO:0000259" key="1">
    <source>
        <dbReference type="Pfam" id="PF00155"/>
    </source>
</evidence>
<protein>
    <recommendedName>
        <fullName evidence="1">Aminotransferase class I/classII large domain-containing protein</fullName>
    </recommendedName>
</protein>
<organism evidence="2 3">
    <name type="scientific">Aspergillus thermomutatus</name>
    <name type="common">Neosartorya pseudofischeri</name>
    <dbReference type="NCBI Taxonomy" id="41047"/>
    <lineage>
        <taxon>Eukaryota</taxon>
        <taxon>Fungi</taxon>
        <taxon>Dikarya</taxon>
        <taxon>Ascomycota</taxon>
        <taxon>Pezizomycotina</taxon>
        <taxon>Eurotiomycetes</taxon>
        <taxon>Eurotiomycetidae</taxon>
        <taxon>Eurotiales</taxon>
        <taxon>Aspergillaceae</taxon>
        <taxon>Aspergillus</taxon>
        <taxon>Aspergillus subgen. Fumigati</taxon>
    </lineage>
</organism>
<dbReference type="EMBL" id="NKHU02000087">
    <property type="protein sequence ID" value="RHZ56594.1"/>
    <property type="molecule type" value="Genomic_DNA"/>
</dbReference>
<evidence type="ECO:0000313" key="3">
    <source>
        <dbReference type="Proteomes" id="UP000215305"/>
    </source>
</evidence>
<dbReference type="InterPro" id="IPR015424">
    <property type="entry name" value="PyrdxlP-dep_Trfase"/>
</dbReference>
<evidence type="ECO:0000313" key="2">
    <source>
        <dbReference type="EMBL" id="RHZ56594.1"/>
    </source>
</evidence>
<dbReference type="RefSeq" id="XP_026614764.1">
    <property type="nucleotide sequence ID" value="XM_026759992.1"/>
</dbReference>
<dbReference type="InterPro" id="IPR015422">
    <property type="entry name" value="PyrdxlP-dep_Trfase_small"/>
</dbReference>
<dbReference type="GO" id="GO:0030170">
    <property type="term" value="F:pyridoxal phosphate binding"/>
    <property type="evidence" value="ECO:0007669"/>
    <property type="project" value="InterPro"/>
</dbReference>
<dbReference type="FunFam" id="3.40.640.10:FF:000080">
    <property type="entry name" value="Aminotransferase, putative"/>
    <property type="match status" value="1"/>
</dbReference>
<keyword evidence="3" id="KW-1185">Reference proteome</keyword>
<dbReference type="VEuPathDB" id="FungiDB:CDV56_106373"/>
<dbReference type="InterPro" id="IPR004839">
    <property type="entry name" value="Aminotransferase_I/II_large"/>
</dbReference>
<dbReference type="Proteomes" id="UP000215305">
    <property type="component" value="Unassembled WGS sequence"/>
</dbReference>
<reference evidence="2" key="1">
    <citation type="submission" date="2018-08" db="EMBL/GenBank/DDBJ databases">
        <title>Draft genome sequence of azole-resistant Aspergillus thermomutatus (Neosartorya pseudofischeri) strain HMR AF 39, isolated from a human nasal aspirate.</title>
        <authorList>
            <person name="Parent-Michaud M."/>
            <person name="Dufresne P.J."/>
            <person name="Fournier E."/>
            <person name="Martineau C."/>
            <person name="Moreira S."/>
            <person name="Perkins V."/>
            <person name="De Repentigny L."/>
            <person name="Dufresne S.F."/>
        </authorList>
    </citation>
    <scope>NUCLEOTIDE SEQUENCE [LARGE SCALE GENOMIC DNA]</scope>
    <source>
        <strain evidence="2">HMR AF 39</strain>
    </source>
</reference>
<dbReference type="OrthoDB" id="7042322at2759"/>
<feature type="domain" description="Aminotransferase class I/classII large" evidence="1">
    <location>
        <begin position="24"/>
        <end position="423"/>
    </location>
</feature>
<dbReference type="CDD" id="cd00609">
    <property type="entry name" value="AAT_like"/>
    <property type="match status" value="1"/>
</dbReference>
<sequence>MSSTHCINLLKGSPATALLPTQRLSDAAVSALSKPEVTVTGLDYGPDEGHFPFRTHLAEWLTGYYKPSQPIEADRICVTGGASQNLANILQVFTDPSQTRYIWMPQASYHLGFRIFEDAGFYRRLRAVPEDEEGMDMEFLERALAKDGAVAERAEGYKRPESYRKIFKHVIYCVPNFSNPTGITMSLRRREALVRLARKFNALVICDDVYDFLHWPAAHCSDNGNSWGSILPRVVDLDRTLDGGPRDSFGNVVSNGTFSKIVAPGCRVGWAEGEPQLVYGLSQVGSTVSGGSPSQLMSTFIDEMLQEGSVTKHIREVLIPTYSRRHSSLTSAVKERLCPLGVEIHADTSDSLRAGGFCVWIKLPQPLTARNVTERALREENLMVGNGDLFVVPGDQFSTYQDQCLRLCFVWENERELTEGVSRLEKVLVRMLNEEKS</sequence>
<dbReference type="STRING" id="41047.A0A397H4K6"/>
<dbReference type="SUPFAM" id="SSF53383">
    <property type="entry name" value="PLP-dependent transferases"/>
    <property type="match status" value="1"/>
</dbReference>
<dbReference type="AlphaFoldDB" id="A0A397H4K6"/>
<dbReference type="InterPro" id="IPR015421">
    <property type="entry name" value="PyrdxlP-dep_Trfase_major"/>
</dbReference>
<gene>
    <name evidence="2" type="ORF">CDV56_106373</name>
</gene>
<accession>A0A397H4K6</accession>
<name>A0A397H4K6_ASPTH</name>
<dbReference type="Pfam" id="PF00155">
    <property type="entry name" value="Aminotran_1_2"/>
    <property type="match status" value="1"/>
</dbReference>
<dbReference type="Gene3D" id="3.90.1150.10">
    <property type="entry name" value="Aspartate Aminotransferase, domain 1"/>
    <property type="match status" value="1"/>
</dbReference>
<proteinExistence type="predicted"/>
<dbReference type="Gene3D" id="3.40.640.10">
    <property type="entry name" value="Type I PLP-dependent aspartate aminotransferase-like (Major domain)"/>
    <property type="match status" value="1"/>
</dbReference>
<comment type="caution">
    <text evidence="2">The sequence shown here is derived from an EMBL/GenBank/DDBJ whole genome shotgun (WGS) entry which is preliminary data.</text>
</comment>
<dbReference type="PANTHER" id="PTHR42858">
    <property type="entry name" value="AMINOTRANSFERASE"/>
    <property type="match status" value="1"/>
</dbReference>
<dbReference type="GO" id="GO:0047536">
    <property type="term" value="F:2-aminoadipate transaminase activity"/>
    <property type="evidence" value="ECO:0007669"/>
    <property type="project" value="TreeGrafter"/>
</dbReference>
<dbReference type="GeneID" id="38128347"/>